<keyword evidence="2 6" id="KW-0812">Transmembrane</keyword>
<keyword evidence="5 6" id="KW-0472">Membrane</keyword>
<name>A0A2K3M0X0_TRIPR</name>
<sequence length="223" mass="25844">TIAGAIVIGVILHVGDHLACDFPRLVTVSEADYQKYLKGVFGHNRPSYIDIVKGIEGVTGILMVVLMAIAFTLATKWFRRNLIKLPKPFSRLTGFNAFWYSHHLFVIVYVLLIIHGVKMYLVRKWHSQTTWMYLAVPILLYASERTLRLFRSGLYTVRLIKVRTHFARPNWKKVFSKMCSKHYSGRIGVFYCGAPVLAKELNKLCFEFNEKGPTKFEFHKEHF</sequence>
<feature type="non-terminal residue" evidence="9">
    <location>
        <position position="1"/>
    </location>
</feature>
<dbReference type="Pfam" id="PF08030">
    <property type="entry name" value="NAD_binding_6"/>
    <property type="match status" value="1"/>
</dbReference>
<evidence type="ECO:0000256" key="6">
    <source>
        <dbReference type="SAM" id="Phobius"/>
    </source>
</evidence>
<evidence type="ECO:0000256" key="5">
    <source>
        <dbReference type="ARBA" id="ARBA00023136"/>
    </source>
</evidence>
<dbReference type="AlphaFoldDB" id="A0A2K3M0X0"/>
<keyword evidence="4" id="KW-0560">Oxidoreductase</keyword>
<dbReference type="PANTHER" id="PTHR11972:SF153">
    <property type="entry name" value="SUPEROXIDE-GENERATING NADPH OXIDASE HEAVY CHAIN SUBUNIT A"/>
    <property type="match status" value="1"/>
</dbReference>
<feature type="transmembrane region" description="Helical" evidence="6">
    <location>
        <begin position="57"/>
        <end position="78"/>
    </location>
</feature>
<evidence type="ECO:0000259" key="8">
    <source>
        <dbReference type="Pfam" id="PF08030"/>
    </source>
</evidence>
<gene>
    <name evidence="9" type="ORF">L195_g040484</name>
</gene>
<evidence type="ECO:0000313" key="10">
    <source>
        <dbReference type="Proteomes" id="UP000236291"/>
    </source>
</evidence>
<dbReference type="Gene3D" id="3.40.50.80">
    <property type="entry name" value="Nucleotide-binding domain of ferredoxin-NADP reductase (FNR) module"/>
    <property type="match status" value="1"/>
</dbReference>
<accession>A0A2K3M0X0</accession>
<evidence type="ECO:0000313" key="9">
    <source>
        <dbReference type="EMBL" id="PNX84424.1"/>
    </source>
</evidence>
<proteinExistence type="predicted"/>
<keyword evidence="3 6" id="KW-1133">Transmembrane helix</keyword>
<dbReference type="InterPro" id="IPR013121">
    <property type="entry name" value="Fe_red_NAD-bd_6"/>
</dbReference>
<feature type="domain" description="Ferric oxidoreductase" evidence="7">
    <location>
        <begin position="6"/>
        <end position="113"/>
    </location>
</feature>
<dbReference type="InterPro" id="IPR050369">
    <property type="entry name" value="RBOH/FRE"/>
</dbReference>
<dbReference type="InterPro" id="IPR039261">
    <property type="entry name" value="FNR_nucleotide-bd"/>
</dbReference>
<evidence type="ECO:0000256" key="1">
    <source>
        <dbReference type="ARBA" id="ARBA00004141"/>
    </source>
</evidence>
<feature type="transmembrane region" description="Helical" evidence="6">
    <location>
        <begin position="99"/>
        <end position="119"/>
    </location>
</feature>
<comment type="caution">
    <text evidence="9">The sequence shown here is derived from an EMBL/GenBank/DDBJ whole genome shotgun (WGS) entry which is preliminary data.</text>
</comment>
<reference evidence="9 10" key="2">
    <citation type="journal article" date="2017" name="Front. Plant Sci.">
        <title>Gene Classification and Mining of Molecular Markers Useful in Red Clover (Trifolium pratense) Breeding.</title>
        <authorList>
            <person name="Istvanek J."/>
            <person name="Dluhosova J."/>
            <person name="Dluhos P."/>
            <person name="Patkova L."/>
            <person name="Nedelnik J."/>
            <person name="Repkova J."/>
        </authorList>
    </citation>
    <scope>NUCLEOTIDE SEQUENCE [LARGE SCALE GENOMIC DNA]</scope>
    <source>
        <strain evidence="10">cv. Tatra</strain>
        <tissue evidence="9">Young leaves</tissue>
    </source>
</reference>
<evidence type="ECO:0000259" key="7">
    <source>
        <dbReference type="Pfam" id="PF01794"/>
    </source>
</evidence>
<dbReference type="EMBL" id="ASHM01046315">
    <property type="protein sequence ID" value="PNX84424.1"/>
    <property type="molecule type" value="Genomic_DNA"/>
</dbReference>
<dbReference type="PANTHER" id="PTHR11972">
    <property type="entry name" value="NADPH OXIDASE"/>
    <property type="match status" value="1"/>
</dbReference>
<protein>
    <submittedName>
        <fullName evidence="9">Respiratory burst oxidase protein A-like</fullName>
    </submittedName>
</protein>
<dbReference type="InterPro" id="IPR013130">
    <property type="entry name" value="Fe3_Rdtase_TM_dom"/>
</dbReference>
<dbReference type="Pfam" id="PF01794">
    <property type="entry name" value="Ferric_reduct"/>
    <property type="match status" value="1"/>
</dbReference>
<dbReference type="GO" id="GO:0005886">
    <property type="term" value="C:plasma membrane"/>
    <property type="evidence" value="ECO:0007669"/>
    <property type="project" value="TreeGrafter"/>
</dbReference>
<comment type="subcellular location">
    <subcellularLocation>
        <location evidence="1">Membrane</location>
        <topology evidence="1">Multi-pass membrane protein</topology>
    </subcellularLocation>
</comment>
<reference evidence="9 10" key="1">
    <citation type="journal article" date="2014" name="Am. J. Bot.">
        <title>Genome assembly and annotation for red clover (Trifolium pratense; Fabaceae).</title>
        <authorList>
            <person name="Istvanek J."/>
            <person name="Jaros M."/>
            <person name="Krenek A."/>
            <person name="Repkova J."/>
        </authorList>
    </citation>
    <scope>NUCLEOTIDE SEQUENCE [LARGE SCALE GENOMIC DNA]</scope>
    <source>
        <strain evidence="10">cv. Tatra</strain>
        <tissue evidence="9">Young leaves</tissue>
    </source>
</reference>
<evidence type="ECO:0000256" key="2">
    <source>
        <dbReference type="ARBA" id="ARBA00022692"/>
    </source>
</evidence>
<dbReference type="GO" id="GO:0016174">
    <property type="term" value="F:NAD(P)H oxidase H2O2-forming activity"/>
    <property type="evidence" value="ECO:0007669"/>
    <property type="project" value="TreeGrafter"/>
</dbReference>
<evidence type="ECO:0000256" key="4">
    <source>
        <dbReference type="ARBA" id="ARBA00023002"/>
    </source>
</evidence>
<dbReference type="Proteomes" id="UP000236291">
    <property type="component" value="Unassembled WGS sequence"/>
</dbReference>
<dbReference type="STRING" id="57577.A0A2K3M0X0"/>
<organism evidence="9 10">
    <name type="scientific">Trifolium pratense</name>
    <name type="common">Red clover</name>
    <dbReference type="NCBI Taxonomy" id="57577"/>
    <lineage>
        <taxon>Eukaryota</taxon>
        <taxon>Viridiplantae</taxon>
        <taxon>Streptophyta</taxon>
        <taxon>Embryophyta</taxon>
        <taxon>Tracheophyta</taxon>
        <taxon>Spermatophyta</taxon>
        <taxon>Magnoliopsida</taxon>
        <taxon>eudicotyledons</taxon>
        <taxon>Gunneridae</taxon>
        <taxon>Pentapetalae</taxon>
        <taxon>rosids</taxon>
        <taxon>fabids</taxon>
        <taxon>Fabales</taxon>
        <taxon>Fabaceae</taxon>
        <taxon>Papilionoideae</taxon>
        <taxon>50 kb inversion clade</taxon>
        <taxon>NPAAA clade</taxon>
        <taxon>Hologalegina</taxon>
        <taxon>IRL clade</taxon>
        <taxon>Trifolieae</taxon>
        <taxon>Trifolium</taxon>
    </lineage>
</organism>
<evidence type="ECO:0000256" key="3">
    <source>
        <dbReference type="ARBA" id="ARBA00022989"/>
    </source>
</evidence>
<feature type="domain" description="Ferric reductase NAD binding" evidence="8">
    <location>
        <begin position="161"/>
        <end position="205"/>
    </location>
</feature>